<protein>
    <submittedName>
        <fullName evidence="2">GNAT family N-acetyltransferase</fullName>
    </submittedName>
</protein>
<dbReference type="Proteomes" id="UP000306753">
    <property type="component" value="Unassembled WGS sequence"/>
</dbReference>
<reference evidence="2 3" key="1">
    <citation type="journal article" date="2017" name="Eur. J. Clin. Microbiol. Infect. Dis.">
        <title>Uncommonly isolated clinical Pseudomonas: identification and phylogenetic assignation.</title>
        <authorList>
            <person name="Mulet M."/>
            <person name="Gomila M."/>
            <person name="Ramirez A."/>
            <person name="Cardew S."/>
            <person name="Moore E.R."/>
            <person name="Lalucat J."/>
            <person name="Garcia-Valdes E."/>
        </authorList>
    </citation>
    <scope>NUCLEOTIDE SEQUENCE [LARGE SCALE GENOMIC DNA]</scope>
    <source>
        <strain evidence="2 3">SD129</strain>
    </source>
</reference>
<keyword evidence="3" id="KW-1185">Reference proteome</keyword>
<dbReference type="SUPFAM" id="SSF55729">
    <property type="entry name" value="Acyl-CoA N-acyltransferases (Nat)"/>
    <property type="match status" value="1"/>
</dbReference>
<keyword evidence="2" id="KW-0808">Transferase</keyword>
<feature type="domain" description="N-acetyltransferase" evidence="1">
    <location>
        <begin position="30"/>
        <end position="201"/>
    </location>
</feature>
<proteinExistence type="predicted"/>
<accession>A0A5R9QBR0</accession>
<name>A0A5R9QBR0_9GAMM</name>
<sequence length="212" mass="24131">MPTTAEIRMLDSGYARETCSLLYHAYRHEPTFSYLFEADRPGYDHRVRATVRELVRQHFFQDQPALGLLVEDRLVAAALIAPPQRRLDVTESWAWRMRMLLSAGFRCTRRYLDYHAAVLSCLPPGAFHVLPLMGVHPNYQGHGYGEQLLEALHDWCAEDPNSEGLVIDTGNSRYRGFYERQGYQEIGEVAIGPVVEQLFFHPSPGHQQAASG</sequence>
<dbReference type="Gene3D" id="3.40.630.30">
    <property type="match status" value="1"/>
</dbReference>
<dbReference type="GO" id="GO:0016747">
    <property type="term" value="F:acyltransferase activity, transferring groups other than amino-acyl groups"/>
    <property type="evidence" value="ECO:0007669"/>
    <property type="project" value="InterPro"/>
</dbReference>
<dbReference type="RefSeq" id="WP_138412487.1">
    <property type="nucleotide sequence ID" value="NZ_QLAF01000022.1"/>
</dbReference>
<dbReference type="InterPro" id="IPR016181">
    <property type="entry name" value="Acyl_CoA_acyltransferase"/>
</dbReference>
<evidence type="ECO:0000313" key="3">
    <source>
        <dbReference type="Proteomes" id="UP000306753"/>
    </source>
</evidence>
<comment type="caution">
    <text evidence="2">The sequence shown here is derived from an EMBL/GenBank/DDBJ whole genome shotgun (WGS) entry which is preliminary data.</text>
</comment>
<dbReference type="CDD" id="cd04301">
    <property type="entry name" value="NAT_SF"/>
    <property type="match status" value="1"/>
</dbReference>
<evidence type="ECO:0000313" key="2">
    <source>
        <dbReference type="EMBL" id="TLX62115.1"/>
    </source>
</evidence>
<dbReference type="EMBL" id="QLAG01000027">
    <property type="protein sequence ID" value="TLX62115.1"/>
    <property type="molecule type" value="Genomic_DNA"/>
</dbReference>
<evidence type="ECO:0000259" key="1">
    <source>
        <dbReference type="PROSITE" id="PS51186"/>
    </source>
</evidence>
<dbReference type="InterPro" id="IPR000182">
    <property type="entry name" value="GNAT_dom"/>
</dbReference>
<gene>
    <name evidence="2" type="ORF">DN820_18065</name>
</gene>
<organism evidence="2 3">
    <name type="scientific">Stutzerimonas nosocomialis</name>
    <dbReference type="NCBI Taxonomy" id="1056496"/>
    <lineage>
        <taxon>Bacteria</taxon>
        <taxon>Pseudomonadati</taxon>
        <taxon>Pseudomonadota</taxon>
        <taxon>Gammaproteobacteria</taxon>
        <taxon>Pseudomonadales</taxon>
        <taxon>Pseudomonadaceae</taxon>
        <taxon>Stutzerimonas</taxon>
    </lineage>
</organism>
<dbReference type="Pfam" id="PF13508">
    <property type="entry name" value="Acetyltransf_7"/>
    <property type="match status" value="1"/>
</dbReference>
<dbReference type="AlphaFoldDB" id="A0A5R9QBR0"/>
<dbReference type="PROSITE" id="PS51186">
    <property type="entry name" value="GNAT"/>
    <property type="match status" value="1"/>
</dbReference>